<dbReference type="Pfam" id="PF01025">
    <property type="entry name" value="GrpE"/>
    <property type="match status" value="1"/>
</dbReference>
<evidence type="ECO:0000256" key="2">
    <source>
        <dbReference type="ARBA" id="ARBA00023186"/>
    </source>
</evidence>
<dbReference type="GO" id="GO:0042803">
    <property type="term" value="F:protein homodimerization activity"/>
    <property type="evidence" value="ECO:0007669"/>
    <property type="project" value="InterPro"/>
</dbReference>
<name>A0A2V1IR28_9BACT</name>
<organism evidence="8 9">
    <name type="scientific">Duncaniella muris</name>
    <dbReference type="NCBI Taxonomy" id="2094150"/>
    <lineage>
        <taxon>Bacteria</taxon>
        <taxon>Pseudomonadati</taxon>
        <taxon>Bacteroidota</taxon>
        <taxon>Bacteroidia</taxon>
        <taxon>Bacteroidales</taxon>
        <taxon>Muribaculaceae</taxon>
        <taxon>Duncaniella</taxon>
    </lineage>
</organism>
<comment type="subunit">
    <text evidence="3">Homodimer.</text>
</comment>
<keyword evidence="9" id="KW-1185">Reference proteome</keyword>
<dbReference type="CDD" id="cd00446">
    <property type="entry name" value="GrpE"/>
    <property type="match status" value="1"/>
</dbReference>
<comment type="caution">
    <text evidence="8">The sequence shown here is derived from an EMBL/GenBank/DDBJ whole genome shotgun (WGS) entry which is preliminary data.</text>
</comment>
<protein>
    <recommendedName>
        <fullName evidence="3 4">Protein GrpE</fullName>
    </recommendedName>
    <alternativeName>
        <fullName evidence="3">HSP-70 cofactor</fullName>
    </alternativeName>
</protein>
<evidence type="ECO:0000313" key="9">
    <source>
        <dbReference type="Proteomes" id="UP000244905"/>
    </source>
</evidence>
<evidence type="ECO:0000256" key="6">
    <source>
        <dbReference type="SAM" id="Coils"/>
    </source>
</evidence>
<dbReference type="EMBL" id="PUEC01000010">
    <property type="protein sequence ID" value="PWB02720.1"/>
    <property type="molecule type" value="Genomic_DNA"/>
</dbReference>
<dbReference type="GO" id="GO:0000774">
    <property type="term" value="F:adenyl-nucleotide exchange factor activity"/>
    <property type="evidence" value="ECO:0007669"/>
    <property type="project" value="InterPro"/>
</dbReference>
<evidence type="ECO:0000256" key="1">
    <source>
        <dbReference type="ARBA" id="ARBA00009054"/>
    </source>
</evidence>
<dbReference type="PRINTS" id="PR00773">
    <property type="entry name" value="GRPEPROTEIN"/>
</dbReference>
<dbReference type="InterPro" id="IPR013805">
    <property type="entry name" value="GrpE_CC"/>
</dbReference>
<keyword evidence="6" id="KW-0175">Coiled coil</keyword>
<dbReference type="PANTHER" id="PTHR21237:SF23">
    <property type="entry name" value="GRPE PROTEIN HOMOLOG, MITOCHONDRIAL"/>
    <property type="match status" value="1"/>
</dbReference>
<evidence type="ECO:0000256" key="5">
    <source>
        <dbReference type="RuleBase" id="RU004478"/>
    </source>
</evidence>
<dbReference type="PROSITE" id="PS01071">
    <property type="entry name" value="GRPE"/>
    <property type="match status" value="1"/>
</dbReference>
<proteinExistence type="inferred from homology"/>
<reference evidence="9" key="1">
    <citation type="submission" date="2018-02" db="EMBL/GenBank/DDBJ databases">
        <authorList>
            <person name="Clavel T."/>
            <person name="Strowig T."/>
        </authorList>
    </citation>
    <scope>NUCLEOTIDE SEQUENCE [LARGE SCALE GENOMIC DNA]</scope>
    <source>
        <strain evidence="9">DSM 103720</strain>
    </source>
</reference>
<dbReference type="HAMAP" id="MF_01151">
    <property type="entry name" value="GrpE"/>
    <property type="match status" value="1"/>
</dbReference>
<comment type="subcellular location">
    <subcellularLocation>
        <location evidence="3">Cytoplasm</location>
    </subcellularLocation>
</comment>
<keyword evidence="2 3" id="KW-0143">Chaperone</keyword>
<evidence type="ECO:0000256" key="3">
    <source>
        <dbReference type="HAMAP-Rule" id="MF_01151"/>
    </source>
</evidence>
<dbReference type="AlphaFoldDB" id="A0A2V1IR28"/>
<dbReference type="GO" id="GO:0005737">
    <property type="term" value="C:cytoplasm"/>
    <property type="evidence" value="ECO:0007669"/>
    <property type="project" value="UniProtKB-SubCell"/>
</dbReference>
<dbReference type="SUPFAM" id="SSF58014">
    <property type="entry name" value="Coiled-coil domain of nucleotide exchange factor GrpE"/>
    <property type="match status" value="1"/>
</dbReference>
<evidence type="ECO:0000313" key="8">
    <source>
        <dbReference type="EMBL" id="PWB02720.1"/>
    </source>
</evidence>
<feature type="region of interest" description="Disordered" evidence="7">
    <location>
        <begin position="1"/>
        <end position="36"/>
    </location>
</feature>
<dbReference type="InterPro" id="IPR009012">
    <property type="entry name" value="GrpE_head"/>
</dbReference>
<dbReference type="GO" id="GO:0051082">
    <property type="term" value="F:unfolded protein binding"/>
    <property type="evidence" value="ECO:0007669"/>
    <property type="project" value="TreeGrafter"/>
</dbReference>
<accession>A0A2V1IR28</accession>
<dbReference type="PANTHER" id="PTHR21237">
    <property type="entry name" value="GRPE PROTEIN"/>
    <property type="match status" value="1"/>
</dbReference>
<keyword evidence="3" id="KW-0963">Cytoplasm</keyword>
<keyword evidence="3 4" id="KW-0346">Stress response</keyword>
<dbReference type="GO" id="GO:0006457">
    <property type="term" value="P:protein folding"/>
    <property type="evidence" value="ECO:0007669"/>
    <property type="project" value="InterPro"/>
</dbReference>
<dbReference type="GO" id="GO:0051087">
    <property type="term" value="F:protein-folding chaperone binding"/>
    <property type="evidence" value="ECO:0007669"/>
    <property type="project" value="InterPro"/>
</dbReference>
<dbReference type="Gene3D" id="2.30.22.10">
    <property type="entry name" value="Head domain of nucleotide exchange factor GrpE"/>
    <property type="match status" value="1"/>
</dbReference>
<dbReference type="SUPFAM" id="SSF51064">
    <property type="entry name" value="Head domain of nucleotide exchange factor GrpE"/>
    <property type="match status" value="1"/>
</dbReference>
<gene>
    <name evidence="3 8" type="primary">grpE</name>
    <name evidence="8" type="ORF">C5O23_05740</name>
</gene>
<feature type="compositionally biased region" description="Polar residues" evidence="7">
    <location>
        <begin position="1"/>
        <end position="29"/>
    </location>
</feature>
<evidence type="ECO:0000256" key="7">
    <source>
        <dbReference type="SAM" id="MobiDB-lite"/>
    </source>
</evidence>
<dbReference type="InterPro" id="IPR000740">
    <property type="entry name" value="GrpE"/>
</dbReference>
<feature type="coiled-coil region" evidence="6">
    <location>
        <begin position="65"/>
        <end position="99"/>
    </location>
</feature>
<dbReference type="Proteomes" id="UP000244905">
    <property type="component" value="Unassembled WGS sequence"/>
</dbReference>
<sequence>MIQENNPTINQKNDINIMSHKQNNHQDNATPRKDETMDGNAAVLDDVQEAFDEQNSVEDEENAIIDKQLSDIDALTQQLKDAEAQVEKEKKEYLFLMAEFDNFRKRTGKEKSDIIRNASESVLKGLLPIVDDFERGLEASAKLEDPSSIREGMELIYQKLVKFLASNGVKPIESNGRPFDAELHEAIAMVPVADESQKGIVIDTPTKGYTINDKVLRHAKVAVGQ</sequence>
<comment type="function">
    <text evidence="3 4">Participates actively in the response to hyperosmotic and heat shock by preventing the aggregation of stress-denatured proteins, in association with DnaK and GrpE. It is the nucleotide exchange factor for DnaK and may function as a thermosensor. Unfolded proteins bind initially to DnaJ; upon interaction with the DnaJ-bound protein, DnaK hydrolyzes its bound ATP, resulting in the formation of a stable complex. GrpE releases ADP from DnaK; ATP binding to DnaK triggers the release of the substrate protein, thus completing the reaction cycle. Several rounds of ATP-dependent interactions between DnaJ, DnaK and GrpE are required for fully efficient folding.</text>
</comment>
<dbReference type="Gene3D" id="3.90.20.20">
    <property type="match status" value="1"/>
</dbReference>
<evidence type="ECO:0000256" key="4">
    <source>
        <dbReference type="RuleBase" id="RU000639"/>
    </source>
</evidence>
<comment type="similarity">
    <text evidence="1 3 5">Belongs to the GrpE family.</text>
</comment>